<dbReference type="SUPFAM" id="SSF53756">
    <property type="entry name" value="UDP-Glycosyltransferase/glycogen phosphorylase"/>
    <property type="match status" value="1"/>
</dbReference>
<evidence type="ECO:0000259" key="3">
    <source>
        <dbReference type="Pfam" id="PF05050"/>
    </source>
</evidence>
<gene>
    <name evidence="4" type="ORF">FHU35_14509</name>
</gene>
<dbReference type="PANTHER" id="PTHR34203">
    <property type="entry name" value="METHYLTRANSFERASE, FKBM FAMILY PROTEIN"/>
    <property type="match status" value="1"/>
</dbReference>
<dbReference type="SUPFAM" id="SSF53335">
    <property type="entry name" value="S-adenosyl-L-methionine-dependent methyltransferases"/>
    <property type="match status" value="1"/>
</dbReference>
<evidence type="ECO:0000313" key="4">
    <source>
        <dbReference type="EMBL" id="TWF94223.1"/>
    </source>
</evidence>
<dbReference type="EMBL" id="VIWX01000004">
    <property type="protein sequence ID" value="TWF94223.1"/>
    <property type="molecule type" value="Genomic_DNA"/>
</dbReference>
<dbReference type="Pfam" id="PF05050">
    <property type="entry name" value="Methyltransf_21"/>
    <property type="match status" value="1"/>
</dbReference>
<dbReference type="GO" id="GO:0032259">
    <property type="term" value="P:methylation"/>
    <property type="evidence" value="ECO:0007669"/>
    <property type="project" value="UniProtKB-KW"/>
</dbReference>
<name>A0A561U4D1_9PSEU</name>
<sequence length="1235" mass="132163">MTDSQPQPEPDETRSGESAVELQSGVLEQSAESFEPRWPAEQPAAAQAAALTLLGCTLACRDQLPAARVLRSTFRKHHPEAGFVLLVVDEPGAVRDEPDALSIADIGVDPQEFARLAMGCTAEELRGVLRPRLLKHLLRSGSTVLHFEPWVQIFGPFDELLTGLTAERPVALVPRVLHPLTADGLRPGPADLAESGTFDSSAFAVRPGAEDLLATWIEQLRTDPTMTAPVLDGAPALVDHKVIRDPGVGLSVFNAAQRALDVSDGEHVVDGSWLRSVHFDGFQPQRPWLLSADYADNPRSLLSENPVLAGLCASYRNALVEAGYSREQPHPFDALADGVLLPAGLRRQYLDAWLGGGDAPPSPFEPDGADAFEEWACAPADDRQRSAGGSRWTAAVWSDDDLLRSDYPDPFGADAEAFHEWCAGVGVASGRVPADAVHRRTGGNLALVDQLGVAVLGGGPLADMMRTAVGASGLPSADTAYYPVVLRCAPDLDVPAGRYVIDVHTGSGGGESTAAETWVLSESSRAAVRRSGTKTRVVTLPAPEREPIDLPTRKGARARFELSDEFVIAAHVDHAAERADNALGVVSAFLTAFAERDDVRLLVGVTGAARHPEASERLRLATASDPRIRLVESRVELHELLGAADCFVSLHRGDAGDEHALRLIEVTAHGVPVIAGEHGAVAELLGAQCARLVPCQGVGEPDVEAAAEVMRAAADDPDGTAAFGIAARETLLGTHTVARAGARLRERVEHAYRNWRTKWSGDKHGQFDDPLRPLLVARHALHRAPDVGQGGANAIAPALRKAVLRALSHYDDHIRDVLRSLVDGVEQTAGELLRRQYESDGDGDVEAIRTELAQLLRRQDQFGAQLVGTDDGMVRARADLADQHRRLRRLEEAGAPAANGGSDERVDALAERIDGLTGALEKVLDRMDAMEARQPGNDLESGVRSAAGDAANALQRTDVLQRILLREHERATGGGDGSTTPVLCDAGLMRLPADDALMLPWLSSNPSWDDDTSALIDSLLEPDGIFLDVGAYVGYQAVRVLSRLGNSGAVVAVEPSPQARALLKHNVEMNVPAAWANRLLLIEGAAWDGPGELRGEPALAGGMSVSPLDTNDEQEPGERVPAFRLDKELENHPSLEKLKLSVVHVDVGARVHRVLGGLVRALRRDRPSIVCSFTPDAISGLGDDPAAALREFGTWGYELVPIGRDRPVEASDLLEAMKSAGEGSTVKLWLRPKQK</sequence>
<organism evidence="4 5">
    <name type="scientific">Saccharopolyspora dendranthemae</name>
    <dbReference type="NCBI Taxonomy" id="1181886"/>
    <lineage>
        <taxon>Bacteria</taxon>
        <taxon>Bacillati</taxon>
        <taxon>Actinomycetota</taxon>
        <taxon>Actinomycetes</taxon>
        <taxon>Pseudonocardiales</taxon>
        <taxon>Pseudonocardiaceae</taxon>
        <taxon>Saccharopolyspora</taxon>
    </lineage>
</organism>
<reference evidence="4 5" key="1">
    <citation type="submission" date="2019-06" db="EMBL/GenBank/DDBJ databases">
        <title>Sequencing the genomes of 1000 actinobacteria strains.</title>
        <authorList>
            <person name="Klenk H.-P."/>
        </authorList>
    </citation>
    <scope>NUCLEOTIDE SEQUENCE [LARGE SCALE GENOMIC DNA]</scope>
    <source>
        <strain evidence="4 5">DSM 46699</strain>
    </source>
</reference>
<evidence type="ECO:0000313" key="5">
    <source>
        <dbReference type="Proteomes" id="UP000316184"/>
    </source>
</evidence>
<evidence type="ECO:0000256" key="1">
    <source>
        <dbReference type="SAM" id="Coils"/>
    </source>
</evidence>
<protein>
    <submittedName>
        <fullName evidence="4">FkbM family methyltransferase</fullName>
    </submittedName>
</protein>
<dbReference type="AlphaFoldDB" id="A0A561U4D1"/>
<dbReference type="PANTHER" id="PTHR34203:SF15">
    <property type="entry name" value="SLL1173 PROTEIN"/>
    <property type="match status" value="1"/>
</dbReference>
<evidence type="ECO:0000256" key="2">
    <source>
        <dbReference type="SAM" id="MobiDB-lite"/>
    </source>
</evidence>
<keyword evidence="4" id="KW-0808">Transferase</keyword>
<dbReference type="NCBIfam" id="TIGR01444">
    <property type="entry name" value="fkbM_fam"/>
    <property type="match status" value="1"/>
</dbReference>
<keyword evidence="4" id="KW-0489">Methyltransferase</keyword>
<keyword evidence="1" id="KW-0175">Coiled coil</keyword>
<keyword evidence="5" id="KW-1185">Reference proteome</keyword>
<accession>A0A561U4D1</accession>
<proteinExistence type="predicted"/>
<feature type="coiled-coil region" evidence="1">
    <location>
        <begin position="873"/>
        <end position="933"/>
    </location>
</feature>
<feature type="region of interest" description="Disordered" evidence="2">
    <location>
        <begin position="1"/>
        <end position="41"/>
    </location>
</feature>
<dbReference type="Gene3D" id="3.40.50.150">
    <property type="entry name" value="Vaccinia Virus protein VP39"/>
    <property type="match status" value="1"/>
</dbReference>
<dbReference type="Gene3D" id="3.40.50.2000">
    <property type="entry name" value="Glycogen Phosphorylase B"/>
    <property type="match status" value="1"/>
</dbReference>
<comment type="caution">
    <text evidence="4">The sequence shown here is derived from an EMBL/GenBank/DDBJ whole genome shotgun (WGS) entry which is preliminary data.</text>
</comment>
<dbReference type="InterPro" id="IPR006342">
    <property type="entry name" value="FkbM_mtfrase"/>
</dbReference>
<dbReference type="RefSeq" id="WP_145742436.1">
    <property type="nucleotide sequence ID" value="NZ_VIWX01000004.1"/>
</dbReference>
<dbReference type="InterPro" id="IPR029063">
    <property type="entry name" value="SAM-dependent_MTases_sf"/>
</dbReference>
<dbReference type="InterPro" id="IPR052514">
    <property type="entry name" value="SAM-dependent_MTase"/>
</dbReference>
<feature type="domain" description="Methyltransferase FkbM" evidence="3">
    <location>
        <begin position="1028"/>
        <end position="1197"/>
    </location>
</feature>
<dbReference type="Proteomes" id="UP000316184">
    <property type="component" value="Unassembled WGS sequence"/>
</dbReference>
<dbReference type="GO" id="GO:0008168">
    <property type="term" value="F:methyltransferase activity"/>
    <property type="evidence" value="ECO:0007669"/>
    <property type="project" value="UniProtKB-KW"/>
</dbReference>
<dbReference type="OrthoDB" id="5679686at2"/>
<dbReference type="Pfam" id="PF13692">
    <property type="entry name" value="Glyco_trans_1_4"/>
    <property type="match status" value="1"/>
</dbReference>